<feature type="domain" description="HMG box" evidence="7">
    <location>
        <begin position="264"/>
        <end position="332"/>
    </location>
</feature>
<evidence type="ECO:0000256" key="5">
    <source>
        <dbReference type="SAM" id="Coils"/>
    </source>
</evidence>
<feature type="region of interest" description="Disordered" evidence="6">
    <location>
        <begin position="180"/>
        <end position="221"/>
    </location>
</feature>
<keyword evidence="5" id="KW-0175">Coiled coil</keyword>
<evidence type="ECO:0000256" key="4">
    <source>
        <dbReference type="PROSITE-ProRule" id="PRU00267"/>
    </source>
</evidence>
<evidence type="ECO:0000256" key="6">
    <source>
        <dbReference type="SAM" id="MobiDB-lite"/>
    </source>
</evidence>
<accession>A0A9N9IIK8</accession>
<dbReference type="InterPro" id="IPR036910">
    <property type="entry name" value="HMG_box_dom_sf"/>
</dbReference>
<protein>
    <submittedName>
        <fullName evidence="8">10210_t:CDS:1</fullName>
    </submittedName>
</protein>
<dbReference type="GO" id="GO:0003677">
    <property type="term" value="F:DNA binding"/>
    <property type="evidence" value="ECO:0007669"/>
    <property type="project" value="UniProtKB-UniRule"/>
</dbReference>
<dbReference type="InterPro" id="IPR009071">
    <property type="entry name" value="HMG_box_dom"/>
</dbReference>
<evidence type="ECO:0000256" key="1">
    <source>
        <dbReference type="ARBA" id="ARBA00004123"/>
    </source>
</evidence>
<dbReference type="CDD" id="cd22016">
    <property type="entry name" value="HMG-box_NHP10-like"/>
    <property type="match status" value="1"/>
</dbReference>
<dbReference type="PROSITE" id="PS50118">
    <property type="entry name" value="HMG_BOX_2"/>
    <property type="match status" value="1"/>
</dbReference>
<feature type="coiled-coil region" evidence="5">
    <location>
        <begin position="131"/>
        <end position="172"/>
    </location>
</feature>
<comment type="subcellular location">
    <subcellularLocation>
        <location evidence="1">Nucleus</location>
    </subcellularLocation>
</comment>
<gene>
    <name evidence="8" type="ORF">CPELLU_LOCUS13824</name>
</gene>
<organism evidence="8 9">
    <name type="scientific">Cetraspora pellucida</name>
    <dbReference type="NCBI Taxonomy" id="1433469"/>
    <lineage>
        <taxon>Eukaryota</taxon>
        <taxon>Fungi</taxon>
        <taxon>Fungi incertae sedis</taxon>
        <taxon>Mucoromycota</taxon>
        <taxon>Glomeromycotina</taxon>
        <taxon>Glomeromycetes</taxon>
        <taxon>Diversisporales</taxon>
        <taxon>Gigasporaceae</taxon>
        <taxon>Cetraspora</taxon>
    </lineage>
</organism>
<dbReference type="GO" id="GO:0005634">
    <property type="term" value="C:nucleus"/>
    <property type="evidence" value="ECO:0007669"/>
    <property type="project" value="UniProtKB-SubCell"/>
</dbReference>
<dbReference type="InterPro" id="IPR050342">
    <property type="entry name" value="HMGB"/>
</dbReference>
<feature type="DNA-binding region" description="HMG box" evidence="4">
    <location>
        <begin position="264"/>
        <end position="332"/>
    </location>
</feature>
<evidence type="ECO:0000256" key="2">
    <source>
        <dbReference type="ARBA" id="ARBA00023125"/>
    </source>
</evidence>
<dbReference type="Pfam" id="PF24245">
    <property type="entry name" value="INO80F"/>
    <property type="match status" value="1"/>
</dbReference>
<dbReference type="Gene3D" id="1.10.30.10">
    <property type="entry name" value="High mobility group box domain"/>
    <property type="match status" value="1"/>
</dbReference>
<keyword evidence="2 4" id="KW-0238">DNA-binding</keyword>
<keyword evidence="9" id="KW-1185">Reference proteome</keyword>
<evidence type="ECO:0000313" key="8">
    <source>
        <dbReference type="EMBL" id="CAG8736285.1"/>
    </source>
</evidence>
<name>A0A9N9IIK8_9GLOM</name>
<sequence length="371" mass="43134">KPPHGSLNITCCHSEVVVLDSFSYNRYKRFRFRAVYRPSSEFLSLGVSVDKQLSDNILSVIHSTLYQKIITKLLVLFIKTVDLVSGSDLKVSYSVERFAEPFPVTLSATDDMSSKSRQKQPAFKGISASDEMKYKRKYRELKKKIREMEEENEKLTLKLTKAKKNIQRLKIERSFLFDRLEQSQPTNESESEPSSSPQRVIDSEEELSSVGSDDNDDNAKFGAFKEGSELLRQFIDKKGKFQEELLEDQRAGKRRRQNRDPNAPKRPRNAFLMYCQMQREQAREENQNKGFQDVTRILSQRWKELPLEEKGKYYDMYKQERQRYEKEMSTYVGGINSDYGDELDSVSEEMVDELAADRDANGWLGTAHELS</sequence>
<dbReference type="PANTHER" id="PTHR48112:SF22">
    <property type="entry name" value="MITOCHONDRIAL TRANSCRIPTION FACTOR A, ISOFORM B"/>
    <property type="match status" value="1"/>
</dbReference>
<feature type="region of interest" description="Disordered" evidence="6">
    <location>
        <begin position="245"/>
        <end position="270"/>
    </location>
</feature>
<dbReference type="InterPro" id="IPR056513">
    <property type="entry name" value="INO80F"/>
</dbReference>
<dbReference type="PANTHER" id="PTHR48112">
    <property type="entry name" value="HIGH MOBILITY GROUP PROTEIN DSP1"/>
    <property type="match status" value="1"/>
</dbReference>
<dbReference type="AlphaFoldDB" id="A0A9N9IIK8"/>
<dbReference type="OrthoDB" id="1919336at2759"/>
<dbReference type="Proteomes" id="UP000789759">
    <property type="component" value="Unassembled WGS sequence"/>
</dbReference>
<dbReference type="EMBL" id="CAJVQA010015272">
    <property type="protein sequence ID" value="CAG8736285.1"/>
    <property type="molecule type" value="Genomic_DNA"/>
</dbReference>
<evidence type="ECO:0000313" key="9">
    <source>
        <dbReference type="Proteomes" id="UP000789759"/>
    </source>
</evidence>
<reference evidence="8" key="1">
    <citation type="submission" date="2021-06" db="EMBL/GenBank/DDBJ databases">
        <authorList>
            <person name="Kallberg Y."/>
            <person name="Tangrot J."/>
            <person name="Rosling A."/>
        </authorList>
    </citation>
    <scope>NUCLEOTIDE SEQUENCE</scope>
    <source>
        <strain evidence="8">FL966</strain>
    </source>
</reference>
<feature type="compositionally biased region" description="Low complexity" evidence="6">
    <location>
        <begin position="182"/>
        <end position="198"/>
    </location>
</feature>
<dbReference type="SMART" id="SM00398">
    <property type="entry name" value="HMG"/>
    <property type="match status" value="1"/>
</dbReference>
<evidence type="ECO:0000256" key="3">
    <source>
        <dbReference type="ARBA" id="ARBA00023242"/>
    </source>
</evidence>
<feature type="non-terminal residue" evidence="8">
    <location>
        <position position="371"/>
    </location>
</feature>
<dbReference type="SUPFAM" id="SSF47095">
    <property type="entry name" value="HMG-box"/>
    <property type="match status" value="1"/>
</dbReference>
<keyword evidence="3 4" id="KW-0539">Nucleus</keyword>
<comment type="caution">
    <text evidence="8">The sequence shown here is derived from an EMBL/GenBank/DDBJ whole genome shotgun (WGS) entry which is preliminary data.</text>
</comment>
<proteinExistence type="predicted"/>
<evidence type="ECO:0000259" key="7">
    <source>
        <dbReference type="PROSITE" id="PS50118"/>
    </source>
</evidence>
<dbReference type="Pfam" id="PF00505">
    <property type="entry name" value="HMG_box"/>
    <property type="match status" value="1"/>
</dbReference>